<accession>A0A6A5YG23</accession>
<proteinExistence type="predicted"/>
<gene>
    <name evidence="1" type="ORF">BDV96DRAFT_340594</name>
</gene>
<organism evidence="1 2">
    <name type="scientific">Lophiotrema nucula</name>
    <dbReference type="NCBI Taxonomy" id="690887"/>
    <lineage>
        <taxon>Eukaryota</taxon>
        <taxon>Fungi</taxon>
        <taxon>Dikarya</taxon>
        <taxon>Ascomycota</taxon>
        <taxon>Pezizomycotina</taxon>
        <taxon>Dothideomycetes</taxon>
        <taxon>Pleosporomycetidae</taxon>
        <taxon>Pleosporales</taxon>
        <taxon>Lophiotremataceae</taxon>
        <taxon>Lophiotrema</taxon>
    </lineage>
</organism>
<dbReference type="OrthoDB" id="4770059at2759"/>
<protein>
    <submittedName>
        <fullName evidence="1">Uncharacterized protein</fullName>
    </submittedName>
</protein>
<keyword evidence="2" id="KW-1185">Reference proteome</keyword>
<name>A0A6A5YG23_9PLEO</name>
<dbReference type="Proteomes" id="UP000799770">
    <property type="component" value="Unassembled WGS sequence"/>
</dbReference>
<evidence type="ECO:0000313" key="1">
    <source>
        <dbReference type="EMBL" id="KAF2106015.1"/>
    </source>
</evidence>
<dbReference type="AlphaFoldDB" id="A0A6A5YG23"/>
<evidence type="ECO:0000313" key="2">
    <source>
        <dbReference type="Proteomes" id="UP000799770"/>
    </source>
</evidence>
<reference evidence="1" key="1">
    <citation type="journal article" date="2020" name="Stud. Mycol.">
        <title>101 Dothideomycetes genomes: a test case for predicting lifestyles and emergence of pathogens.</title>
        <authorList>
            <person name="Haridas S."/>
            <person name="Albert R."/>
            <person name="Binder M."/>
            <person name="Bloem J."/>
            <person name="Labutti K."/>
            <person name="Salamov A."/>
            <person name="Andreopoulos B."/>
            <person name="Baker S."/>
            <person name="Barry K."/>
            <person name="Bills G."/>
            <person name="Bluhm B."/>
            <person name="Cannon C."/>
            <person name="Castanera R."/>
            <person name="Culley D."/>
            <person name="Daum C."/>
            <person name="Ezra D."/>
            <person name="Gonzalez J."/>
            <person name="Henrissat B."/>
            <person name="Kuo A."/>
            <person name="Liang C."/>
            <person name="Lipzen A."/>
            <person name="Lutzoni F."/>
            <person name="Magnuson J."/>
            <person name="Mondo S."/>
            <person name="Nolan M."/>
            <person name="Ohm R."/>
            <person name="Pangilinan J."/>
            <person name="Park H.-J."/>
            <person name="Ramirez L."/>
            <person name="Alfaro M."/>
            <person name="Sun H."/>
            <person name="Tritt A."/>
            <person name="Yoshinaga Y."/>
            <person name="Zwiers L.-H."/>
            <person name="Turgeon B."/>
            <person name="Goodwin S."/>
            <person name="Spatafora J."/>
            <person name="Crous P."/>
            <person name="Grigoriev I."/>
        </authorList>
    </citation>
    <scope>NUCLEOTIDE SEQUENCE</scope>
    <source>
        <strain evidence="1">CBS 627.86</strain>
    </source>
</reference>
<dbReference type="EMBL" id="ML977368">
    <property type="protein sequence ID" value="KAF2106015.1"/>
    <property type="molecule type" value="Genomic_DNA"/>
</dbReference>
<sequence length="95" mass="10490">MSTTELTTRFAPAPSCVSTDNLWQVWSHWPTATTSGEPTGWWWQVGPPINTDCFPPSYTDATTAFYSPAQCSFDYTPINNITNTYAGSLTETAQT</sequence>